<keyword evidence="4" id="KW-1185">Reference proteome</keyword>
<evidence type="ECO:0000256" key="1">
    <source>
        <dbReference type="SAM" id="MobiDB-lite"/>
    </source>
</evidence>
<dbReference type="SUPFAM" id="SSF53098">
    <property type="entry name" value="Ribonuclease H-like"/>
    <property type="match status" value="1"/>
</dbReference>
<protein>
    <recommendedName>
        <fullName evidence="2">Integrase catalytic domain-containing protein</fullName>
    </recommendedName>
</protein>
<reference evidence="3" key="1">
    <citation type="submission" date="2023-03" db="EMBL/GenBank/DDBJ databases">
        <title>Chromosome-scale reference genome and RAD-based genetic map of yellow starthistle (Centaurea solstitialis) reveal putative structural variation and QTLs associated with invader traits.</title>
        <authorList>
            <person name="Reatini B."/>
            <person name="Cang F.A."/>
            <person name="Jiang Q."/>
            <person name="Mckibben M.T.W."/>
            <person name="Barker M.S."/>
            <person name="Rieseberg L.H."/>
            <person name="Dlugosch K.M."/>
        </authorList>
    </citation>
    <scope>NUCLEOTIDE SEQUENCE</scope>
    <source>
        <strain evidence="3">CAN-66</strain>
        <tissue evidence="3">Leaf</tissue>
    </source>
</reference>
<dbReference type="SUPFAM" id="SSF56672">
    <property type="entry name" value="DNA/RNA polymerases"/>
    <property type="match status" value="2"/>
</dbReference>
<comment type="caution">
    <text evidence="3">The sequence shown here is derived from an EMBL/GenBank/DDBJ whole genome shotgun (WGS) entry which is preliminary data.</text>
</comment>
<dbReference type="Pfam" id="PF07727">
    <property type="entry name" value="RVT_2"/>
    <property type="match status" value="2"/>
</dbReference>
<dbReference type="InterPro" id="IPR057670">
    <property type="entry name" value="SH3_retrovirus"/>
</dbReference>
<dbReference type="InterPro" id="IPR013103">
    <property type="entry name" value="RVT_2"/>
</dbReference>
<dbReference type="Pfam" id="PF25597">
    <property type="entry name" value="SH3_retrovirus"/>
    <property type="match status" value="1"/>
</dbReference>
<dbReference type="CDD" id="cd09272">
    <property type="entry name" value="RNase_HI_RT_Ty1"/>
    <property type="match status" value="2"/>
</dbReference>
<dbReference type="Gene3D" id="3.30.420.10">
    <property type="entry name" value="Ribonuclease H-like superfamily/Ribonuclease H"/>
    <property type="match status" value="1"/>
</dbReference>
<dbReference type="InterPro" id="IPR036397">
    <property type="entry name" value="RNaseH_sf"/>
</dbReference>
<feature type="domain" description="Integrase catalytic" evidence="2">
    <location>
        <begin position="367"/>
        <end position="533"/>
    </location>
</feature>
<dbReference type="GO" id="GO:0003676">
    <property type="term" value="F:nucleic acid binding"/>
    <property type="evidence" value="ECO:0007669"/>
    <property type="project" value="InterPro"/>
</dbReference>
<feature type="compositionally biased region" description="Polar residues" evidence="1">
    <location>
        <begin position="665"/>
        <end position="675"/>
    </location>
</feature>
<dbReference type="GO" id="GO:0015074">
    <property type="term" value="P:DNA integration"/>
    <property type="evidence" value="ECO:0007669"/>
    <property type="project" value="InterPro"/>
</dbReference>
<dbReference type="EMBL" id="JARYMX010000004">
    <property type="protein sequence ID" value="KAJ9551505.1"/>
    <property type="molecule type" value="Genomic_DNA"/>
</dbReference>
<evidence type="ECO:0000313" key="3">
    <source>
        <dbReference type="EMBL" id="KAJ9551505.1"/>
    </source>
</evidence>
<accession>A0AA38SZ99</accession>
<dbReference type="PROSITE" id="PS50994">
    <property type="entry name" value="INTEGRASE"/>
    <property type="match status" value="1"/>
</dbReference>
<organism evidence="3 4">
    <name type="scientific">Centaurea solstitialis</name>
    <name type="common">yellow star-thistle</name>
    <dbReference type="NCBI Taxonomy" id="347529"/>
    <lineage>
        <taxon>Eukaryota</taxon>
        <taxon>Viridiplantae</taxon>
        <taxon>Streptophyta</taxon>
        <taxon>Embryophyta</taxon>
        <taxon>Tracheophyta</taxon>
        <taxon>Spermatophyta</taxon>
        <taxon>Magnoliopsida</taxon>
        <taxon>eudicotyledons</taxon>
        <taxon>Gunneridae</taxon>
        <taxon>Pentapetalae</taxon>
        <taxon>asterids</taxon>
        <taxon>campanulids</taxon>
        <taxon>Asterales</taxon>
        <taxon>Asteraceae</taxon>
        <taxon>Carduoideae</taxon>
        <taxon>Cardueae</taxon>
        <taxon>Centaureinae</taxon>
        <taxon>Centaurea</taxon>
    </lineage>
</organism>
<dbReference type="Proteomes" id="UP001172457">
    <property type="component" value="Chromosome 4"/>
</dbReference>
<dbReference type="InterPro" id="IPR001584">
    <property type="entry name" value="Integrase_cat-core"/>
</dbReference>
<dbReference type="InterPro" id="IPR043502">
    <property type="entry name" value="DNA/RNA_pol_sf"/>
</dbReference>
<dbReference type="PANTHER" id="PTHR11439">
    <property type="entry name" value="GAG-POL-RELATED RETROTRANSPOSON"/>
    <property type="match status" value="1"/>
</dbReference>
<evidence type="ECO:0000259" key="2">
    <source>
        <dbReference type="PROSITE" id="PS50994"/>
    </source>
</evidence>
<name>A0AA38SZ99_9ASTR</name>
<gene>
    <name evidence="3" type="ORF">OSB04_015550</name>
</gene>
<dbReference type="Pfam" id="PF00665">
    <property type="entry name" value="rve"/>
    <property type="match status" value="1"/>
</dbReference>
<sequence>MSKSAIPFYTPEESLRLINSKWKLTGQNFPVWKMHLDNILRAQGKLYVLEKPVSRPESNSPERNFAQYFKYLEDESDVMSILIFSTSPEFMGDLRVKSCYQVVKNIENQLGLYKHTGKLLIMQEIFSLKLKSGQSVKDHLIEMRRLFKCLSRLEYKMTQEELVYLMWFSLTKEIQDTASAYMKEPKKDVDKVHEDILASLEPVPEPADLMDTDVIDELGDLSCPECGSEDICKHSMNIDQIEIGLPDAPGIFMIDCLITSYESWVIDTGSGNHICNHLQGFTRRKTLRKDRSNLRVGEGTPLIAEAVGSYSLSLPSGLVLELDNSTPVNGLYTVNLQDNSSEIYHISKRSKDIEDQTYLWHCRLGHINKKRVELLQKGDVCGPFSHVARGGYRYFITFTDDFSRYGYVYLMRHKSESFERFKEFQNEVQNQLDRKIKFLRSDRGGEYLSDEFDNHLMECGIVSQLTPPYTPQMNGVSERRNRTLLDMVRTMMCHSTLPMSFWGHALETAAHILNRAPTKSVEKTPYELWKGKKPNMSFLRIWGCEVYVKRPTSEKLKPKSDKCFFVGYPRTTVGYYFYNPEENKVFVARNGKFLEEKFLSFGNTRKDVDLQVVDEENTTPIVEPEIQYENVEPRSETIEEVQTQDLRRSSRVRQEPDKYLGFLVSQDSGDLNEPTSYGEAVSGNESEQWQEAMKAEMQSMYDNQVWELTDLPQHCRAVGRKWVFKKKTDMDGNVHTFKARLVAKGFTQTHGIDYDETFSPVAMLKSIRILMAISTYFNYEIWQMDVKTAFLNGKLTEDVYMEQPEGFEDPKNPNKVCKLLKSIYGLKQASRSWNLHFDERIKEFGFAKSEFEPCVYTKFSGSIVTFLVLYVDDILLIGNDVPTLQSVKSWLSKCFQMKDLGEAAYILGIKIYRNRSKRLIGLSQSTYIDKILKRFRMDESKKGFIPMQHGIVLSKTQCPVSSQDQDRMKSVPYASAIGSIMYAMLCTRPDVAYSVSVTSRYQQNPGEPHWVAVKNILKYLRRTKDMFLVFEGSEDEISVTGYSDASAISWKSSKQDTIADSTTEAEYIAASDAAKEAVWLRNFLSDLRVVASISRPIDIFCDNSGAVAQAKEPREHHKSRHVLRKYHLIREIIGRGDVRICKIPTEENVADPLTKPLARVKHEAHASSIGMQYLDANLPQYCRAVGRKWVFKKKTDMGGNVHTFKARLVVKGFTQTHGIDYDETFSPVAMLKSIRILMAISAYFNYEIWQMDVKTAFLNGKLTEDVYMEQPEGFEDPKNPNKVCKLLKSIYGLKQASRSWNLHFDERIKEFGFAKSEFEPCVYTKFSGSIVTFLVLYVDDILLIGNDVPTLQSVKSWLSRCFQMKDLVEAAYILGIKIYRNRSKRLIGLSQSTYIDKILKKFRMDESKKGFIPMQHGIVLSKTQCPISSQDQDKMKSVPYASAIGSIMYAMLCTRPDVAYSVSVTSRYQQNPGEPHWVAVKNILKYLRRTKDMFLVFGGSEDEISVTGYSDASFQTDRDDFRSQSGYVFTLNGGAISWKSSKQDTIADSTTEAEYIAASDAAKEAVWLRSFLSDLRVVASISRPIDIFCDNSGAVAQPKEPREHHKSRHVLRKYHLIREIIGRGDVRICKIPTEENVADLLTKPLARVKHEAHANSIGMQYLDAGS</sequence>
<dbReference type="InterPro" id="IPR012337">
    <property type="entry name" value="RNaseH-like_sf"/>
</dbReference>
<evidence type="ECO:0000313" key="4">
    <source>
        <dbReference type="Proteomes" id="UP001172457"/>
    </source>
</evidence>
<feature type="region of interest" description="Disordered" evidence="1">
    <location>
        <begin position="665"/>
        <end position="684"/>
    </location>
</feature>
<dbReference type="PANTHER" id="PTHR11439:SF496">
    <property type="entry name" value="RNA-DIRECTED DNA POLYMERASE"/>
    <property type="match status" value="1"/>
</dbReference>
<proteinExistence type="predicted"/>